<organism evidence="2 3">
    <name type="scientific">Murinocardiopsis flavida</name>
    <dbReference type="NCBI Taxonomy" id="645275"/>
    <lineage>
        <taxon>Bacteria</taxon>
        <taxon>Bacillati</taxon>
        <taxon>Actinomycetota</taxon>
        <taxon>Actinomycetes</taxon>
        <taxon>Streptosporangiales</taxon>
        <taxon>Nocardiopsidaceae</taxon>
        <taxon>Murinocardiopsis</taxon>
    </lineage>
</organism>
<dbReference type="AlphaFoldDB" id="A0A2P8DQA6"/>
<dbReference type="EMBL" id="PYGA01000003">
    <property type="protein sequence ID" value="PSK99372.1"/>
    <property type="molecule type" value="Genomic_DNA"/>
</dbReference>
<dbReference type="OrthoDB" id="3427220at2"/>
<dbReference type="RefSeq" id="WP_106581798.1">
    <property type="nucleotide sequence ID" value="NZ_PYGA01000003.1"/>
</dbReference>
<keyword evidence="3" id="KW-1185">Reference proteome</keyword>
<sequence length="203" mass="21690">MAHHAAGQEATAGDFLPRGPLARALLFAVLAIVIGSLVLALWATGGLAKAPDAPPSAPGRPISNELFTVTPHSATVTIDKDKGPEPVLEIRADLVTKVKEPVEFGALNGIIAPSIQPGKARVKSIDVLFERNPEGLYTELQPQVSEKVLLTWPLPKKVAPDSVESVALTIWDAQKTGGFWDERERWGAGEERVGTVEIPVERG</sequence>
<comment type="caution">
    <text evidence="2">The sequence shown here is derived from an EMBL/GenBank/DDBJ whole genome shotgun (WGS) entry which is preliminary data.</text>
</comment>
<keyword evidence="1" id="KW-1133">Transmembrane helix</keyword>
<evidence type="ECO:0000313" key="2">
    <source>
        <dbReference type="EMBL" id="PSK99372.1"/>
    </source>
</evidence>
<keyword evidence="1" id="KW-0472">Membrane</keyword>
<reference evidence="2 3" key="1">
    <citation type="submission" date="2018-03" db="EMBL/GenBank/DDBJ databases">
        <title>Genomic Encyclopedia of Archaeal and Bacterial Type Strains, Phase II (KMG-II): from individual species to whole genera.</title>
        <authorList>
            <person name="Goeker M."/>
        </authorList>
    </citation>
    <scope>NUCLEOTIDE SEQUENCE [LARGE SCALE GENOMIC DNA]</scope>
    <source>
        <strain evidence="2 3">DSM 45312</strain>
    </source>
</reference>
<evidence type="ECO:0000256" key="1">
    <source>
        <dbReference type="SAM" id="Phobius"/>
    </source>
</evidence>
<dbReference type="Proteomes" id="UP000240542">
    <property type="component" value="Unassembled WGS sequence"/>
</dbReference>
<gene>
    <name evidence="2" type="ORF">CLV63_10395</name>
</gene>
<keyword evidence="1" id="KW-0812">Transmembrane</keyword>
<protein>
    <submittedName>
        <fullName evidence="2">Uncharacterized protein</fullName>
    </submittedName>
</protein>
<accession>A0A2P8DQA6</accession>
<feature type="transmembrane region" description="Helical" evidence="1">
    <location>
        <begin position="24"/>
        <end position="43"/>
    </location>
</feature>
<name>A0A2P8DQA6_9ACTN</name>
<evidence type="ECO:0000313" key="3">
    <source>
        <dbReference type="Proteomes" id="UP000240542"/>
    </source>
</evidence>
<proteinExistence type="predicted"/>